<dbReference type="SUPFAM" id="SSF46565">
    <property type="entry name" value="Chaperone J-domain"/>
    <property type="match status" value="1"/>
</dbReference>
<feature type="region of interest" description="Disordered" evidence="1">
    <location>
        <begin position="1"/>
        <end position="28"/>
    </location>
</feature>
<protein>
    <recommendedName>
        <fullName evidence="4">J domain-containing protein</fullName>
    </recommendedName>
</protein>
<gene>
    <name evidence="2" type="ORF">CTAYLR_009635</name>
</gene>
<dbReference type="InterPro" id="IPR036869">
    <property type="entry name" value="J_dom_sf"/>
</dbReference>
<dbReference type="Proteomes" id="UP001230188">
    <property type="component" value="Unassembled WGS sequence"/>
</dbReference>
<keyword evidence="3" id="KW-1185">Reference proteome</keyword>
<feature type="compositionally biased region" description="Basic residues" evidence="1">
    <location>
        <begin position="132"/>
        <end position="141"/>
    </location>
</feature>
<accession>A0AAD7XMN4</accession>
<name>A0AAD7XMN4_9STRA</name>
<sequence>MGVGGVSRRGEGARHRAYTDSLRRRDGLGARKSVTLEKAQALFRDLARQFHGDKWQDQRAHEVMQRLNQALRTLRNYFGATPPPPVGSSCEARSVPMSTVEAESDIDDSDDECETESDASSYNHDADENCEKKRHIKKRRKENAAEINRARNASKAAYKRRVEEQSRLLFAKERGFFWEPLRIHNPLLACELVVGNETGSDGATSFEFRWQAEQFARGRSAKFGTVLKARECKHDVLCVVCGAAETARARASKKARRGVRAATPDEEAQAECLFVEIYRRSPTTGRFVLRNHTEHSRSCAAIASKRGRSQYLAQRLARLVVPVLAECPKMTSKGINTLLSPFVSYSLKLPFLRDIKRQAQLLLLGDRLAALQRLPAFVEKLCDEYGCKVRIFFFSDAAEMRENRIACEAYRHAQKQKKLPEADRVGFDPSTVDISDIRDTVNVDGEDVPAKYYHGMVVVSPWGRRLAEVARPFYQIDGAHCERKGAFSLGTIFNWTV</sequence>
<feature type="compositionally biased region" description="Acidic residues" evidence="1">
    <location>
        <begin position="102"/>
        <end position="117"/>
    </location>
</feature>
<dbReference type="AlphaFoldDB" id="A0AAD7XMN4"/>
<evidence type="ECO:0000313" key="2">
    <source>
        <dbReference type="EMBL" id="KAJ8604616.1"/>
    </source>
</evidence>
<evidence type="ECO:0000256" key="1">
    <source>
        <dbReference type="SAM" id="MobiDB-lite"/>
    </source>
</evidence>
<feature type="region of interest" description="Disordered" evidence="1">
    <location>
        <begin position="97"/>
        <end position="148"/>
    </location>
</feature>
<reference evidence="2" key="1">
    <citation type="submission" date="2023-01" db="EMBL/GenBank/DDBJ databases">
        <title>Metagenome sequencing of chrysophaentin producing Chrysophaeum taylorii.</title>
        <authorList>
            <person name="Davison J."/>
            <person name="Bewley C."/>
        </authorList>
    </citation>
    <scope>NUCLEOTIDE SEQUENCE</scope>
    <source>
        <strain evidence="2">NIES-1699</strain>
    </source>
</reference>
<dbReference type="EMBL" id="JAQMWT010000325">
    <property type="protein sequence ID" value="KAJ8604616.1"/>
    <property type="molecule type" value="Genomic_DNA"/>
</dbReference>
<comment type="caution">
    <text evidence="2">The sequence shown here is derived from an EMBL/GenBank/DDBJ whole genome shotgun (WGS) entry which is preliminary data.</text>
</comment>
<proteinExistence type="predicted"/>
<organism evidence="2 3">
    <name type="scientific">Chrysophaeum taylorii</name>
    <dbReference type="NCBI Taxonomy" id="2483200"/>
    <lineage>
        <taxon>Eukaryota</taxon>
        <taxon>Sar</taxon>
        <taxon>Stramenopiles</taxon>
        <taxon>Ochrophyta</taxon>
        <taxon>Pelagophyceae</taxon>
        <taxon>Pelagomonadales</taxon>
        <taxon>Pelagomonadaceae</taxon>
        <taxon>Chrysophaeum</taxon>
    </lineage>
</organism>
<evidence type="ECO:0000313" key="3">
    <source>
        <dbReference type="Proteomes" id="UP001230188"/>
    </source>
</evidence>
<feature type="compositionally biased region" description="Basic and acidic residues" evidence="1">
    <location>
        <begin position="8"/>
        <end position="28"/>
    </location>
</feature>
<dbReference type="Gene3D" id="1.10.287.110">
    <property type="entry name" value="DnaJ domain"/>
    <property type="match status" value="1"/>
</dbReference>
<evidence type="ECO:0008006" key="4">
    <source>
        <dbReference type="Google" id="ProtNLM"/>
    </source>
</evidence>